<dbReference type="AlphaFoldDB" id="A0A5C5XVI8"/>
<reference evidence="1 2" key="1">
    <citation type="submission" date="2019-02" db="EMBL/GenBank/DDBJ databases">
        <title>Deep-cultivation of Planctomycetes and their phenomic and genomic characterization uncovers novel biology.</title>
        <authorList>
            <person name="Wiegand S."/>
            <person name="Jogler M."/>
            <person name="Boedeker C."/>
            <person name="Pinto D."/>
            <person name="Vollmers J."/>
            <person name="Rivas-Marin E."/>
            <person name="Kohn T."/>
            <person name="Peeters S.H."/>
            <person name="Heuer A."/>
            <person name="Rast P."/>
            <person name="Oberbeckmann S."/>
            <person name="Bunk B."/>
            <person name="Jeske O."/>
            <person name="Meyerdierks A."/>
            <person name="Storesund J.E."/>
            <person name="Kallscheuer N."/>
            <person name="Luecker S."/>
            <person name="Lage O.M."/>
            <person name="Pohl T."/>
            <person name="Merkel B.J."/>
            <person name="Hornburger P."/>
            <person name="Mueller R.-W."/>
            <person name="Bruemmer F."/>
            <person name="Labrenz M."/>
            <person name="Spormann A.M."/>
            <person name="Op Den Camp H."/>
            <person name="Overmann J."/>
            <person name="Amann R."/>
            <person name="Jetten M.S.M."/>
            <person name="Mascher T."/>
            <person name="Medema M.H."/>
            <person name="Devos D.P."/>
            <person name="Kaster A.-K."/>
            <person name="Ovreas L."/>
            <person name="Rohde M."/>
            <person name="Galperin M.Y."/>
            <person name="Jogler C."/>
        </authorList>
    </citation>
    <scope>NUCLEOTIDE SEQUENCE [LARGE SCALE GENOMIC DNA]</scope>
    <source>
        <strain evidence="1 2">Pan14r</strain>
    </source>
</reference>
<gene>
    <name evidence="1" type="ORF">Pan14r_51590</name>
</gene>
<sequence length="173" mass="19549">MSVFKDEQNQEWHLKATVTAFERIRDEADIDMLSLIDDRAVLERITNHPPTFVAVLHAWLMPQLNQRGVTHEAFAELLYGPTMQYAMEAAMKEVPQFFPLHRQPIVTAMIGKYLAAERKAADNAIEKLNDPQTDAMVDQVIARANRQADQEMQRIIGETCTGSPESLESTPGL</sequence>
<keyword evidence="2" id="KW-1185">Reference proteome</keyword>
<dbReference type="OrthoDB" id="284616at2"/>
<evidence type="ECO:0000313" key="1">
    <source>
        <dbReference type="EMBL" id="TWT65612.1"/>
    </source>
</evidence>
<evidence type="ECO:0000313" key="2">
    <source>
        <dbReference type="Proteomes" id="UP000317238"/>
    </source>
</evidence>
<proteinExistence type="predicted"/>
<organism evidence="1 2">
    <name type="scientific">Crateriforma conspicua</name>
    <dbReference type="NCBI Taxonomy" id="2527996"/>
    <lineage>
        <taxon>Bacteria</taxon>
        <taxon>Pseudomonadati</taxon>
        <taxon>Planctomycetota</taxon>
        <taxon>Planctomycetia</taxon>
        <taxon>Planctomycetales</taxon>
        <taxon>Planctomycetaceae</taxon>
        <taxon>Crateriforma</taxon>
    </lineage>
</organism>
<dbReference type="EMBL" id="SJPL01000002">
    <property type="protein sequence ID" value="TWT65612.1"/>
    <property type="molecule type" value="Genomic_DNA"/>
</dbReference>
<dbReference type="Proteomes" id="UP000317238">
    <property type="component" value="Unassembled WGS sequence"/>
</dbReference>
<dbReference type="RefSeq" id="WP_146440905.1">
    <property type="nucleotide sequence ID" value="NZ_SJPL01000002.1"/>
</dbReference>
<protein>
    <submittedName>
        <fullName evidence="1">Uncharacterized protein</fullName>
    </submittedName>
</protein>
<comment type="caution">
    <text evidence="1">The sequence shown here is derived from an EMBL/GenBank/DDBJ whole genome shotgun (WGS) entry which is preliminary data.</text>
</comment>
<accession>A0A5C5XVI8</accession>
<name>A0A5C5XVI8_9PLAN</name>